<dbReference type="Proteomes" id="UP000294933">
    <property type="component" value="Unassembled WGS sequence"/>
</dbReference>
<keyword evidence="7" id="KW-1185">Reference proteome</keyword>
<evidence type="ECO:0000259" key="5">
    <source>
        <dbReference type="Pfam" id="PF01753"/>
    </source>
</evidence>
<evidence type="ECO:0000256" key="1">
    <source>
        <dbReference type="ARBA" id="ARBA00022723"/>
    </source>
</evidence>
<dbReference type="VEuPathDB" id="FungiDB:BD410DRAFT_114091"/>
<accession>A0A4Y7QAG9</accession>
<feature type="domain" description="MYND-type" evidence="5">
    <location>
        <begin position="151"/>
        <end position="172"/>
    </location>
</feature>
<sequence length="232" mass="25915">MFRRPTDVPLAVDQTGLPPEMTHGLILAVCLGPLLEEGAVDPAFAFAMKMVGWNARPLGRKIPKNYATHLAEVFNEHVDDYITSGQDSRNKLEIEIAAKLGSSCGALYRVCEADGCNQQEGCGLRKLKYCPQCRMVFTYTSLLLTSTDFYCQTVYCSVKCQHAHWKVHKNFCCAPSQTEQPLPSQRALQESLSQMVETMCIHQRVKNLEQDQGLSPDAVPLEHTHGFEEPPL</sequence>
<feature type="compositionally biased region" description="Basic and acidic residues" evidence="4">
    <location>
        <begin position="220"/>
        <end position="232"/>
    </location>
</feature>
<keyword evidence="3" id="KW-0862">Zinc</keyword>
<dbReference type="GO" id="GO:0008270">
    <property type="term" value="F:zinc ion binding"/>
    <property type="evidence" value="ECO:0007669"/>
    <property type="project" value="UniProtKB-KW"/>
</dbReference>
<dbReference type="Pfam" id="PF01753">
    <property type="entry name" value="zf-MYND"/>
    <property type="match status" value="1"/>
</dbReference>
<evidence type="ECO:0000313" key="7">
    <source>
        <dbReference type="Proteomes" id="UP000294933"/>
    </source>
</evidence>
<evidence type="ECO:0000256" key="3">
    <source>
        <dbReference type="ARBA" id="ARBA00022833"/>
    </source>
</evidence>
<proteinExistence type="predicted"/>
<reference evidence="6 7" key="1">
    <citation type="submission" date="2018-06" db="EMBL/GenBank/DDBJ databases">
        <title>A transcriptomic atlas of mushroom development highlights an independent origin of complex multicellularity.</title>
        <authorList>
            <consortium name="DOE Joint Genome Institute"/>
            <person name="Krizsan K."/>
            <person name="Almasi E."/>
            <person name="Merenyi Z."/>
            <person name="Sahu N."/>
            <person name="Viragh M."/>
            <person name="Koszo T."/>
            <person name="Mondo S."/>
            <person name="Kiss B."/>
            <person name="Balint B."/>
            <person name="Kues U."/>
            <person name="Barry K."/>
            <person name="Hegedus J.C."/>
            <person name="Henrissat B."/>
            <person name="Johnson J."/>
            <person name="Lipzen A."/>
            <person name="Ohm R."/>
            <person name="Nagy I."/>
            <person name="Pangilinan J."/>
            <person name="Yan J."/>
            <person name="Xiong Y."/>
            <person name="Grigoriev I.V."/>
            <person name="Hibbett D.S."/>
            <person name="Nagy L.G."/>
        </authorList>
    </citation>
    <scope>NUCLEOTIDE SEQUENCE [LARGE SCALE GENOMIC DNA]</scope>
    <source>
        <strain evidence="6 7">SZMC22713</strain>
    </source>
</reference>
<evidence type="ECO:0000256" key="4">
    <source>
        <dbReference type="SAM" id="MobiDB-lite"/>
    </source>
</evidence>
<dbReference type="Gene3D" id="6.10.140.2220">
    <property type="match status" value="1"/>
</dbReference>
<keyword evidence="2" id="KW-0863">Zinc-finger</keyword>
<dbReference type="AlphaFoldDB" id="A0A4Y7QAG9"/>
<organism evidence="6 7">
    <name type="scientific">Rickenella mellea</name>
    <dbReference type="NCBI Taxonomy" id="50990"/>
    <lineage>
        <taxon>Eukaryota</taxon>
        <taxon>Fungi</taxon>
        <taxon>Dikarya</taxon>
        <taxon>Basidiomycota</taxon>
        <taxon>Agaricomycotina</taxon>
        <taxon>Agaricomycetes</taxon>
        <taxon>Hymenochaetales</taxon>
        <taxon>Rickenellaceae</taxon>
        <taxon>Rickenella</taxon>
    </lineage>
</organism>
<evidence type="ECO:0000313" key="6">
    <source>
        <dbReference type="EMBL" id="TDL24228.1"/>
    </source>
</evidence>
<gene>
    <name evidence="6" type="ORF">BD410DRAFT_114091</name>
</gene>
<keyword evidence="1" id="KW-0479">Metal-binding</keyword>
<dbReference type="InterPro" id="IPR002893">
    <property type="entry name" value="Znf_MYND"/>
</dbReference>
<feature type="region of interest" description="Disordered" evidence="4">
    <location>
        <begin position="212"/>
        <end position="232"/>
    </location>
</feature>
<dbReference type="OrthoDB" id="432970at2759"/>
<evidence type="ECO:0000256" key="2">
    <source>
        <dbReference type="ARBA" id="ARBA00022771"/>
    </source>
</evidence>
<protein>
    <recommendedName>
        <fullName evidence="5">MYND-type domain-containing protein</fullName>
    </recommendedName>
</protein>
<dbReference type="EMBL" id="ML170167">
    <property type="protein sequence ID" value="TDL24228.1"/>
    <property type="molecule type" value="Genomic_DNA"/>
</dbReference>
<name>A0A4Y7QAG9_9AGAM</name>